<organism evidence="5 6">
    <name type="scientific">Terfezia boudieri ATCC MYA-4762</name>
    <dbReference type="NCBI Taxonomy" id="1051890"/>
    <lineage>
        <taxon>Eukaryota</taxon>
        <taxon>Fungi</taxon>
        <taxon>Dikarya</taxon>
        <taxon>Ascomycota</taxon>
        <taxon>Pezizomycotina</taxon>
        <taxon>Pezizomycetes</taxon>
        <taxon>Pezizales</taxon>
        <taxon>Pezizaceae</taxon>
        <taxon>Terfezia</taxon>
    </lineage>
</organism>
<evidence type="ECO:0000313" key="6">
    <source>
        <dbReference type="Proteomes" id="UP000267821"/>
    </source>
</evidence>
<proteinExistence type="predicted"/>
<evidence type="ECO:0000313" key="5">
    <source>
        <dbReference type="EMBL" id="RPB24650.1"/>
    </source>
</evidence>
<dbReference type="Pfam" id="PF00677">
    <property type="entry name" value="Lum_binding"/>
    <property type="match status" value="2"/>
</dbReference>
<dbReference type="NCBIfam" id="TIGR00187">
    <property type="entry name" value="ribE"/>
    <property type="match status" value="1"/>
</dbReference>
<dbReference type="AlphaFoldDB" id="A0A3N4LP73"/>
<dbReference type="InterPro" id="IPR001783">
    <property type="entry name" value="Lumazine-bd"/>
</dbReference>
<evidence type="ECO:0000259" key="4">
    <source>
        <dbReference type="PROSITE" id="PS51177"/>
    </source>
</evidence>
<keyword evidence="1" id="KW-0808">Transferase</keyword>
<dbReference type="FunCoup" id="A0A3N4LP73">
    <property type="interactions" value="167"/>
</dbReference>
<dbReference type="GO" id="GO:0009231">
    <property type="term" value="P:riboflavin biosynthetic process"/>
    <property type="evidence" value="ECO:0007669"/>
    <property type="project" value="TreeGrafter"/>
</dbReference>
<dbReference type="EMBL" id="ML121541">
    <property type="protein sequence ID" value="RPB24650.1"/>
    <property type="molecule type" value="Genomic_DNA"/>
</dbReference>
<evidence type="ECO:0000256" key="1">
    <source>
        <dbReference type="ARBA" id="ARBA00022679"/>
    </source>
</evidence>
<dbReference type="PROSITE" id="PS51177">
    <property type="entry name" value="LUMAZINE_BIND"/>
    <property type="match status" value="1"/>
</dbReference>
<dbReference type="SUPFAM" id="SSF63380">
    <property type="entry name" value="Riboflavin synthase domain-like"/>
    <property type="match status" value="2"/>
</dbReference>
<sequence length="216" mass="23144">MFTGIVEAIGTVESITPTLDEGTVLVIHTPPPILTDVHLGDSISINGACLTVTAFDSKNFTVGLAPETLRRTNLGLLITGSPVNLERAVGGGVRFGGHYVQGHVDCVAEVVMAEMDGESRRMRFAPKGVGNEGIMKYIVEKGFGWFEVMLVAYTQDKIVTARKGVGETVNVEVDLMGKLVEKQITAHLEGGAVNKAIEAIVERVVERKLKEAGVLK</sequence>
<dbReference type="FunFam" id="2.40.30.20:FF:000003">
    <property type="entry name" value="Riboflavin synthase, alpha subunit"/>
    <property type="match status" value="1"/>
</dbReference>
<reference evidence="5 6" key="1">
    <citation type="journal article" date="2018" name="Nat. Ecol. Evol.">
        <title>Pezizomycetes genomes reveal the molecular basis of ectomycorrhizal truffle lifestyle.</title>
        <authorList>
            <person name="Murat C."/>
            <person name="Payen T."/>
            <person name="Noel B."/>
            <person name="Kuo A."/>
            <person name="Morin E."/>
            <person name="Chen J."/>
            <person name="Kohler A."/>
            <person name="Krizsan K."/>
            <person name="Balestrini R."/>
            <person name="Da Silva C."/>
            <person name="Montanini B."/>
            <person name="Hainaut M."/>
            <person name="Levati E."/>
            <person name="Barry K.W."/>
            <person name="Belfiori B."/>
            <person name="Cichocki N."/>
            <person name="Clum A."/>
            <person name="Dockter R.B."/>
            <person name="Fauchery L."/>
            <person name="Guy J."/>
            <person name="Iotti M."/>
            <person name="Le Tacon F."/>
            <person name="Lindquist E.A."/>
            <person name="Lipzen A."/>
            <person name="Malagnac F."/>
            <person name="Mello A."/>
            <person name="Molinier V."/>
            <person name="Miyauchi S."/>
            <person name="Poulain J."/>
            <person name="Riccioni C."/>
            <person name="Rubini A."/>
            <person name="Sitrit Y."/>
            <person name="Splivallo R."/>
            <person name="Traeger S."/>
            <person name="Wang M."/>
            <person name="Zifcakova L."/>
            <person name="Wipf D."/>
            <person name="Zambonelli A."/>
            <person name="Paolocci F."/>
            <person name="Nowrousian M."/>
            <person name="Ottonello S."/>
            <person name="Baldrian P."/>
            <person name="Spatafora J.W."/>
            <person name="Henrissat B."/>
            <person name="Nagy L.G."/>
            <person name="Aury J.M."/>
            <person name="Wincker P."/>
            <person name="Grigoriev I.V."/>
            <person name="Bonfante P."/>
            <person name="Martin F.M."/>
        </authorList>
    </citation>
    <scope>NUCLEOTIDE SEQUENCE [LARGE SCALE GENOMIC DNA]</scope>
    <source>
        <strain evidence="5 6">ATCC MYA-4762</strain>
    </source>
</reference>
<keyword evidence="6" id="KW-1185">Reference proteome</keyword>
<dbReference type="STRING" id="1051890.A0A3N4LP73"/>
<protein>
    <submittedName>
        <fullName evidence="5">Riboflavin synthase alpha chain</fullName>
    </submittedName>
</protein>
<dbReference type="NCBIfam" id="NF006767">
    <property type="entry name" value="PRK09289.1"/>
    <property type="match status" value="1"/>
</dbReference>
<feature type="repeat" description="Lumazine-binding" evidence="3">
    <location>
        <begin position="1"/>
        <end position="98"/>
    </location>
</feature>
<dbReference type="InterPro" id="IPR023366">
    <property type="entry name" value="ATP_synth_asu-like_sf"/>
</dbReference>
<dbReference type="InParanoid" id="A0A3N4LP73"/>
<dbReference type="Gene3D" id="2.40.30.20">
    <property type="match status" value="2"/>
</dbReference>
<dbReference type="PIRSF" id="PIRSF000498">
    <property type="entry name" value="Riboflavin_syn_A"/>
    <property type="match status" value="1"/>
</dbReference>
<dbReference type="InterPro" id="IPR026017">
    <property type="entry name" value="Lumazine-bd_dom"/>
</dbReference>
<feature type="domain" description="Lumazine-binding" evidence="4">
    <location>
        <begin position="1"/>
        <end position="98"/>
    </location>
</feature>
<dbReference type="Proteomes" id="UP000267821">
    <property type="component" value="Unassembled WGS sequence"/>
</dbReference>
<accession>A0A3N4LP73</accession>
<dbReference type="CDD" id="cd00402">
    <property type="entry name" value="Riboflavin_synthase_like"/>
    <property type="match status" value="1"/>
</dbReference>
<name>A0A3N4LP73_9PEZI</name>
<keyword evidence="2" id="KW-0677">Repeat</keyword>
<dbReference type="InterPro" id="IPR017938">
    <property type="entry name" value="Riboflavin_synthase-like_b-brl"/>
</dbReference>
<dbReference type="PANTHER" id="PTHR21098">
    <property type="entry name" value="RIBOFLAVIN SYNTHASE ALPHA CHAIN"/>
    <property type="match status" value="1"/>
</dbReference>
<evidence type="ECO:0000256" key="2">
    <source>
        <dbReference type="ARBA" id="ARBA00022737"/>
    </source>
</evidence>
<dbReference type="PANTHER" id="PTHR21098:SF0">
    <property type="entry name" value="RIBOFLAVIN SYNTHASE"/>
    <property type="match status" value="1"/>
</dbReference>
<dbReference type="OrthoDB" id="10258924at2759"/>
<gene>
    <name evidence="5" type="ORF">L211DRAFT_180989</name>
</gene>
<dbReference type="GO" id="GO:0004746">
    <property type="term" value="F:riboflavin synthase activity"/>
    <property type="evidence" value="ECO:0007669"/>
    <property type="project" value="TreeGrafter"/>
</dbReference>
<evidence type="ECO:0000256" key="3">
    <source>
        <dbReference type="PROSITE-ProRule" id="PRU00524"/>
    </source>
</evidence>